<dbReference type="PANTHER" id="PTHR30419">
    <property type="entry name" value="HTH-TYPE TRANSCRIPTIONAL REGULATOR YBHD"/>
    <property type="match status" value="1"/>
</dbReference>
<evidence type="ECO:0000256" key="2">
    <source>
        <dbReference type="ARBA" id="ARBA00023015"/>
    </source>
</evidence>
<dbReference type="InterPro" id="IPR005119">
    <property type="entry name" value="LysR_subst-bd"/>
</dbReference>
<evidence type="ECO:0000256" key="3">
    <source>
        <dbReference type="ARBA" id="ARBA00023125"/>
    </source>
</evidence>
<reference evidence="6 7" key="1">
    <citation type="journal article" date="2013" name="Int. J. Syst. Evol. Microbiol.">
        <title>Celerinatantimonas yamalensis sp. nov., a cold-adapted diazotrophic bacterium from a cold permafrost brine.</title>
        <authorList>
            <person name="Shcherbakova V."/>
            <person name="Chuvilskaya N."/>
            <person name="Rivkina E."/>
            <person name="Demidov N."/>
            <person name="Uchaeva V."/>
            <person name="Suetin S."/>
            <person name="Suzina N."/>
            <person name="Gilichinsky D."/>
        </authorList>
    </citation>
    <scope>NUCLEOTIDE SEQUENCE [LARGE SCALE GENOMIC DNA]</scope>
    <source>
        <strain evidence="6 7">C7</strain>
    </source>
</reference>
<sequence length="303" mass="33874">MAIKIHQLQAFKAVAQQGSIRAASRQLALSQPSLTKAIKELELTLGVQLFHRGVQGVTLTQYGHTLLQHAHLALNELEQAQHAISQQLGQMSGQVSIGLGASVACSLLPHVLARFRQDYPQVSVRISEGQMESHLHRLRSGDVDFAINTVYPDFAEGEFSLEPLFECAFKVLVRRNHPLAGVTSLAQLSDCDWMLPTTQSSYIQLLLDELDKLGILVQSKVICESYLPTLNILAHTDCIGIVSELALEHFARKDQLQEIVLQQPLPLAVFYIIQRRNRQLLPTANQLMQLFRVQSRPLFECRG</sequence>
<evidence type="ECO:0000256" key="1">
    <source>
        <dbReference type="ARBA" id="ARBA00009437"/>
    </source>
</evidence>
<dbReference type="Pfam" id="PF00126">
    <property type="entry name" value="HTH_1"/>
    <property type="match status" value="1"/>
</dbReference>
<evidence type="ECO:0000313" key="7">
    <source>
        <dbReference type="Proteomes" id="UP001629953"/>
    </source>
</evidence>
<dbReference type="InterPro" id="IPR036388">
    <property type="entry name" value="WH-like_DNA-bd_sf"/>
</dbReference>
<keyword evidence="2" id="KW-0805">Transcription regulation</keyword>
<protein>
    <submittedName>
        <fullName evidence="6">LysR substrate-binding domain-containing protein</fullName>
    </submittedName>
</protein>
<dbReference type="Gene3D" id="1.10.10.10">
    <property type="entry name" value="Winged helix-like DNA-binding domain superfamily/Winged helix DNA-binding domain"/>
    <property type="match status" value="1"/>
</dbReference>
<evidence type="ECO:0000313" key="6">
    <source>
        <dbReference type="EMBL" id="MFM2485366.1"/>
    </source>
</evidence>
<dbReference type="Gene3D" id="3.40.190.10">
    <property type="entry name" value="Periplasmic binding protein-like II"/>
    <property type="match status" value="2"/>
</dbReference>
<dbReference type="PANTHER" id="PTHR30419:SF30">
    <property type="entry name" value="LYSR FAMILY TRANSCRIPTIONAL REGULATOR"/>
    <property type="match status" value="1"/>
</dbReference>
<accession>A0ABW9G6T0</accession>
<dbReference type="PRINTS" id="PR00039">
    <property type="entry name" value="HTHLYSR"/>
</dbReference>
<comment type="caution">
    <text evidence="6">The sequence shown here is derived from an EMBL/GenBank/DDBJ whole genome shotgun (WGS) entry which is preliminary data.</text>
</comment>
<evidence type="ECO:0000259" key="5">
    <source>
        <dbReference type="PROSITE" id="PS50931"/>
    </source>
</evidence>
<name>A0ABW9G6T0_9GAMM</name>
<comment type="similarity">
    <text evidence="1">Belongs to the LysR transcriptional regulatory family.</text>
</comment>
<dbReference type="SUPFAM" id="SSF53850">
    <property type="entry name" value="Periplasmic binding protein-like II"/>
    <property type="match status" value="1"/>
</dbReference>
<dbReference type="RefSeq" id="WP_408623598.1">
    <property type="nucleotide sequence ID" value="NZ_JBEQCT010000004.1"/>
</dbReference>
<dbReference type="SUPFAM" id="SSF46785">
    <property type="entry name" value="Winged helix' DNA-binding domain"/>
    <property type="match status" value="1"/>
</dbReference>
<dbReference type="Pfam" id="PF03466">
    <property type="entry name" value="LysR_substrate"/>
    <property type="match status" value="1"/>
</dbReference>
<dbReference type="Proteomes" id="UP001629953">
    <property type="component" value="Unassembled WGS sequence"/>
</dbReference>
<dbReference type="PROSITE" id="PS50931">
    <property type="entry name" value="HTH_LYSR"/>
    <property type="match status" value="1"/>
</dbReference>
<keyword evidence="3" id="KW-0238">DNA-binding</keyword>
<feature type="domain" description="HTH lysR-type" evidence="5">
    <location>
        <begin position="3"/>
        <end position="60"/>
    </location>
</feature>
<dbReference type="InterPro" id="IPR036390">
    <property type="entry name" value="WH_DNA-bd_sf"/>
</dbReference>
<dbReference type="EMBL" id="JBEQCT010000004">
    <property type="protein sequence ID" value="MFM2485366.1"/>
    <property type="molecule type" value="Genomic_DNA"/>
</dbReference>
<proteinExistence type="inferred from homology"/>
<dbReference type="InterPro" id="IPR050950">
    <property type="entry name" value="HTH-type_LysR_regulators"/>
</dbReference>
<organism evidence="6 7">
    <name type="scientific">Celerinatantimonas yamalensis</name>
    <dbReference type="NCBI Taxonomy" id="559956"/>
    <lineage>
        <taxon>Bacteria</taxon>
        <taxon>Pseudomonadati</taxon>
        <taxon>Pseudomonadota</taxon>
        <taxon>Gammaproteobacteria</taxon>
        <taxon>Celerinatantimonadaceae</taxon>
        <taxon>Celerinatantimonas</taxon>
    </lineage>
</organism>
<evidence type="ECO:0000256" key="4">
    <source>
        <dbReference type="ARBA" id="ARBA00023163"/>
    </source>
</evidence>
<keyword evidence="7" id="KW-1185">Reference proteome</keyword>
<keyword evidence="4" id="KW-0804">Transcription</keyword>
<dbReference type="InterPro" id="IPR000847">
    <property type="entry name" value="LysR_HTH_N"/>
</dbReference>
<gene>
    <name evidence="6" type="ORF">ABUE30_09875</name>
</gene>